<feature type="domain" description="MacB-like periplasmic core" evidence="1">
    <location>
        <begin position="5"/>
        <end position="189"/>
    </location>
</feature>
<dbReference type="InterPro" id="IPR025857">
    <property type="entry name" value="MacB_PCD"/>
</dbReference>
<reference evidence="2" key="1">
    <citation type="journal article" date="2014" name="Front. Microbiol.">
        <title>High frequency of phylogenetically diverse reductive dehalogenase-homologous genes in deep subseafloor sedimentary metagenomes.</title>
        <authorList>
            <person name="Kawai M."/>
            <person name="Futagami T."/>
            <person name="Toyoda A."/>
            <person name="Takaki Y."/>
            <person name="Nishi S."/>
            <person name="Hori S."/>
            <person name="Arai W."/>
            <person name="Tsubouchi T."/>
            <person name="Morono Y."/>
            <person name="Uchiyama I."/>
            <person name="Ito T."/>
            <person name="Fujiyama A."/>
            <person name="Inagaki F."/>
            <person name="Takami H."/>
        </authorList>
    </citation>
    <scope>NUCLEOTIDE SEQUENCE</scope>
    <source>
        <strain evidence="2">Expedition CK06-06</strain>
    </source>
</reference>
<gene>
    <name evidence="2" type="ORF">S06H3_44889</name>
</gene>
<sequence>YDAFHENKDTIYRVVQRTKNRAGEYSYPSNSALPLGPTLREEFPEVTQYLRCRPRSNIIVRSADDAYYKRVLLADPTLFEMFTFPLVAGHPESVLSNPGSVVITSELAQVFFGEEPPLGKRLTLEIWATEKDFFVTGVAKSPPSNSTIQFDLVVRLDEQIRSESWGNASVQTYVQLNPNADPAALDSKLLTFTQEHYGTFIERRQSMEGAFGERFGLSEDEDAMTQQLQPLREVYLHLPWIEGAVTRGKPVYSFILFGIA</sequence>
<name>X1PWK2_9ZZZZ</name>
<dbReference type="AlphaFoldDB" id="X1PWK2"/>
<dbReference type="Pfam" id="PF12704">
    <property type="entry name" value="MacB_PCD"/>
    <property type="match status" value="1"/>
</dbReference>
<proteinExistence type="predicted"/>
<protein>
    <recommendedName>
        <fullName evidence="1">MacB-like periplasmic core domain-containing protein</fullName>
    </recommendedName>
</protein>
<comment type="caution">
    <text evidence="2">The sequence shown here is derived from an EMBL/GenBank/DDBJ whole genome shotgun (WGS) entry which is preliminary data.</text>
</comment>
<feature type="non-terminal residue" evidence="2">
    <location>
        <position position="1"/>
    </location>
</feature>
<evidence type="ECO:0000313" key="2">
    <source>
        <dbReference type="EMBL" id="GAI43235.1"/>
    </source>
</evidence>
<dbReference type="EMBL" id="BARV01027965">
    <property type="protein sequence ID" value="GAI43235.1"/>
    <property type="molecule type" value="Genomic_DNA"/>
</dbReference>
<accession>X1PWK2</accession>
<organism evidence="2">
    <name type="scientific">marine sediment metagenome</name>
    <dbReference type="NCBI Taxonomy" id="412755"/>
    <lineage>
        <taxon>unclassified sequences</taxon>
        <taxon>metagenomes</taxon>
        <taxon>ecological metagenomes</taxon>
    </lineage>
</organism>
<feature type="non-terminal residue" evidence="2">
    <location>
        <position position="260"/>
    </location>
</feature>
<evidence type="ECO:0000259" key="1">
    <source>
        <dbReference type="Pfam" id="PF12704"/>
    </source>
</evidence>